<dbReference type="SUPFAM" id="SSF51445">
    <property type="entry name" value="(Trans)glycosidases"/>
    <property type="match status" value="1"/>
</dbReference>
<keyword evidence="3" id="KW-1185">Reference proteome</keyword>
<name>A0A077MGM1_9MICO</name>
<dbReference type="RefSeq" id="WP_048544194.1">
    <property type="nucleotide sequence ID" value="NZ_HF571038.1"/>
</dbReference>
<gene>
    <name evidence="2" type="ORF">BN13_90017</name>
</gene>
<feature type="region of interest" description="Disordered" evidence="1">
    <location>
        <begin position="1"/>
        <end position="34"/>
    </location>
</feature>
<proteinExistence type="predicted"/>
<organism evidence="2 3">
    <name type="scientific">Nostocoides jenkinsii Ben 74</name>
    <dbReference type="NCBI Taxonomy" id="1193518"/>
    <lineage>
        <taxon>Bacteria</taxon>
        <taxon>Bacillati</taxon>
        <taxon>Actinomycetota</taxon>
        <taxon>Actinomycetes</taxon>
        <taxon>Micrococcales</taxon>
        <taxon>Intrasporangiaceae</taxon>
        <taxon>Nostocoides</taxon>
    </lineage>
</organism>
<protein>
    <submittedName>
        <fullName evidence="2">Uncharacterized protein</fullName>
    </submittedName>
</protein>
<dbReference type="Gene3D" id="3.20.20.80">
    <property type="entry name" value="Glycosidases"/>
    <property type="match status" value="1"/>
</dbReference>
<evidence type="ECO:0000256" key="1">
    <source>
        <dbReference type="SAM" id="MobiDB-lite"/>
    </source>
</evidence>
<comment type="caution">
    <text evidence="2">The sequence shown here is derived from an EMBL/GenBank/DDBJ whole genome shotgun (WGS) entry which is preliminary data.</text>
</comment>
<dbReference type="EMBL" id="CAJC01000205">
    <property type="protein sequence ID" value="CCI54933.1"/>
    <property type="molecule type" value="Genomic_DNA"/>
</dbReference>
<evidence type="ECO:0000313" key="2">
    <source>
        <dbReference type="EMBL" id="CCI54933.1"/>
    </source>
</evidence>
<dbReference type="Proteomes" id="UP000035720">
    <property type="component" value="Unassembled WGS sequence"/>
</dbReference>
<sequence>MSPADSQSPAPKPSLIDPSQVDPADIAPQSRAGLSRRSSLAGAAGLALAPMAPGALRPIEVGRTYRSSGRSLTGLTSLMGVTCPTSTAKGPYGQRDQVLAALKTLGVTFIRSRIFMGNKGQITWTNQLAANGFKTNAVMGDPTFKAGTPEQLVSLIATSFPNAVHSMEGANEWNLSGRSNWISEVVNHQTRLWNAAKSTAATLNIPVAGPALGMRTGCDQLGNRSSIMDWGTFHLYTGGFVPGYRSDHLIAMERQVCGSKPQFVTETGWHNAPNSKATHNYTPLDVAGTYAPRLPLEYFIRDVPKMSIYELIDNPADPAGTDHEAHFGLLNTDWTPKPAFTALANMNIILKRQYRTTGRAGAPLEFSFREGPSDLRSCLLARSDGRYLLFLWRSLASIYDPNKRIRLTPTTTTAELAWGANRSVNRFVPSLSSNPVATEVTSRSIVPMKAELQILEISPA</sequence>
<accession>A0A077MGM1</accession>
<dbReference type="InterPro" id="IPR017853">
    <property type="entry name" value="GH"/>
</dbReference>
<dbReference type="AlphaFoldDB" id="A0A077MGM1"/>
<dbReference type="STRING" id="1193518.BN13_90017"/>
<dbReference type="OrthoDB" id="9776971at2"/>
<reference evidence="2 3" key="1">
    <citation type="journal article" date="2013" name="ISME J.">
        <title>A metabolic model for members of the genus Tetrasphaera involved in enhanced biological phosphorus removal.</title>
        <authorList>
            <person name="Kristiansen R."/>
            <person name="Nguyen H.T.T."/>
            <person name="Saunders A.M."/>
            <person name="Nielsen J.L."/>
            <person name="Wimmer R."/>
            <person name="Le V.Q."/>
            <person name="McIlroy S.J."/>
            <person name="Petrovski S."/>
            <person name="Seviour R.J."/>
            <person name="Calteau A."/>
            <person name="Nielsen K.L."/>
            <person name="Nielsen P.H."/>
        </authorList>
    </citation>
    <scope>NUCLEOTIDE SEQUENCE [LARGE SCALE GENOMIC DNA]</scope>
    <source>
        <strain evidence="2 3">Ben 74</strain>
    </source>
</reference>
<dbReference type="PROSITE" id="PS51318">
    <property type="entry name" value="TAT"/>
    <property type="match status" value="1"/>
</dbReference>
<evidence type="ECO:0000313" key="3">
    <source>
        <dbReference type="Proteomes" id="UP000035720"/>
    </source>
</evidence>
<dbReference type="InterPro" id="IPR006311">
    <property type="entry name" value="TAT_signal"/>
</dbReference>